<dbReference type="EMBL" id="CP124543">
    <property type="protein sequence ID" value="WGV28387.1"/>
    <property type="molecule type" value="Genomic_DNA"/>
</dbReference>
<dbReference type="PROSITE" id="PS51194">
    <property type="entry name" value="HELICASE_CTER"/>
    <property type="match status" value="1"/>
</dbReference>
<evidence type="ECO:0000313" key="4">
    <source>
        <dbReference type="Proteomes" id="UP001223520"/>
    </source>
</evidence>
<protein>
    <submittedName>
        <fullName evidence="3">DEAD/DEAH box helicase family protein</fullName>
    </submittedName>
</protein>
<reference evidence="3 4" key="1">
    <citation type="journal article" date="2023" name="Limnol Oceanogr Lett">
        <title>Environmental adaptations by the intertidal Antarctic cyanobacterium Halotia branconii CENA392 as revealed using long-read genome sequencing.</title>
        <authorList>
            <person name="Dextro R.B."/>
            <person name="Delbaje E."/>
            <person name="Freitas P.N.N."/>
            <person name="Geraldes V."/>
            <person name="Pinto E."/>
            <person name="Long P.F."/>
            <person name="Fiore M.F."/>
        </authorList>
    </citation>
    <scope>NUCLEOTIDE SEQUENCE [LARGE SCALE GENOMIC DNA]</scope>
    <source>
        <strain evidence="3 4">CENA392</strain>
    </source>
</reference>
<dbReference type="RefSeq" id="WP_281485612.1">
    <property type="nucleotide sequence ID" value="NZ_CP124543.1"/>
</dbReference>
<dbReference type="Proteomes" id="UP001223520">
    <property type="component" value="Chromosome"/>
</dbReference>
<keyword evidence="3" id="KW-0378">Hydrolase</keyword>
<dbReference type="GO" id="GO:0004386">
    <property type="term" value="F:helicase activity"/>
    <property type="evidence" value="ECO:0007669"/>
    <property type="project" value="UniProtKB-KW"/>
</dbReference>
<keyword evidence="3" id="KW-0347">Helicase</keyword>
<dbReference type="Pfam" id="PF08463">
    <property type="entry name" value="EcoEI_R_C"/>
    <property type="match status" value="1"/>
</dbReference>
<dbReference type="Gene3D" id="3.40.50.300">
    <property type="entry name" value="P-loop containing nucleotide triphosphate hydrolases"/>
    <property type="match status" value="2"/>
</dbReference>
<dbReference type="InterPro" id="IPR014001">
    <property type="entry name" value="Helicase_ATP-bd"/>
</dbReference>
<keyword evidence="4" id="KW-1185">Reference proteome</keyword>
<dbReference type="SUPFAM" id="SSF52540">
    <property type="entry name" value="P-loop containing nucleoside triphosphate hydrolases"/>
    <property type="match status" value="1"/>
</dbReference>
<dbReference type="InterPro" id="IPR050742">
    <property type="entry name" value="Helicase_Restrict-Modif_Enz"/>
</dbReference>
<accession>A0AAJ6NXD5</accession>
<dbReference type="AlphaFoldDB" id="A0AAJ6NXD5"/>
<dbReference type="InterPro" id="IPR027417">
    <property type="entry name" value="P-loop_NTPase"/>
</dbReference>
<dbReference type="KEGG" id="hbq:QI031_13340"/>
<dbReference type="PANTHER" id="PTHR47396:SF1">
    <property type="entry name" value="ATP-DEPENDENT HELICASE IRC3-RELATED"/>
    <property type="match status" value="1"/>
</dbReference>
<dbReference type="GO" id="GO:0003677">
    <property type="term" value="F:DNA binding"/>
    <property type="evidence" value="ECO:0007669"/>
    <property type="project" value="InterPro"/>
</dbReference>
<organism evidence="3 4">
    <name type="scientific">Halotia branconii CENA392</name>
    <dbReference type="NCBI Taxonomy" id="1539056"/>
    <lineage>
        <taxon>Bacteria</taxon>
        <taxon>Bacillati</taxon>
        <taxon>Cyanobacteriota</taxon>
        <taxon>Cyanophyceae</taxon>
        <taxon>Nostocales</taxon>
        <taxon>Nodulariaceae</taxon>
        <taxon>Halotia</taxon>
    </lineage>
</organism>
<dbReference type="PROSITE" id="PS51192">
    <property type="entry name" value="HELICASE_ATP_BIND_1"/>
    <property type="match status" value="1"/>
</dbReference>
<sequence length="789" mass="89339">MLSEEYIKDGKLNEPETIATLINPALHKKGWTEDVIKREVPAGAIRIINGVPQQKRKGRADIVLRLQPSPKKQLVSASVIEAKAEKFSPMLGLEQAKKYALRLHVPFVYSTNGHRFVEYDRITGIISETKQLSEFPDVQNLRDRFEQWLGFKLDEPVAEALLTPYTGGESAVRYYQDAAIRAVLEKIARCEKHNQPKRALLSLATGAGKTRIAVHLLKRIADTGQRVKALFVCDRDELRAQASTAFKNIFGANAAVVDSRNPQKNAQILIATYQTLGVAKDDDNASFLINNYPENYFSHIVIDECHRSAWGKWSNVLTRNPNAVQIGLTATPRQIEVTQETEEVLADKQITANNIEYFGEPVYEYDMLQGVEDGYLAACEIREGRVKIDLKKLAVEDIMARNPVDYDTGLPVTEEQIRKIFKKGRIHTRLMLPNFEKRRCIDLFKYLLETGGAEQKTIIFCNSDRHADLIAITMERIYVKWCEKNNHKRVESYAFKCTDKGGGQELIPDFRGSSRTHFIATTVDLLTTGVDVPVVRNIVFFNQINSPISFYQMVGRGTRLSENKLMFRVYDYTDATKLFGKEFLTKLTTPNQSSSRVTGDSALVVELEDSDDWVEETDGRRFMRSQVDGEDTRISVEEYKEQIAANLVKIIPTVEEFRVCWVNPTKRQELLMQLVNAGVSPREFATVEQLGDYDLYDVLAEIGYGLAPKTKIVRAEAFSYKHADWLNKMPEATAKTVEALVNQFVSGGTEALENPLIFETPKVNRDTLKVLGKPSDVLREIKERIFAAS</sequence>
<dbReference type="GO" id="GO:0016787">
    <property type="term" value="F:hydrolase activity"/>
    <property type="evidence" value="ECO:0007669"/>
    <property type="project" value="InterPro"/>
</dbReference>
<dbReference type="InterPro" id="IPR013670">
    <property type="entry name" value="EcoEI_R_C_dom"/>
</dbReference>
<dbReference type="SMART" id="SM00487">
    <property type="entry name" value="DEXDc"/>
    <property type="match status" value="1"/>
</dbReference>
<dbReference type="Pfam" id="PF00271">
    <property type="entry name" value="Helicase_C"/>
    <property type="match status" value="1"/>
</dbReference>
<gene>
    <name evidence="3" type="ORF">QI031_13340</name>
</gene>
<evidence type="ECO:0000259" key="2">
    <source>
        <dbReference type="PROSITE" id="PS51194"/>
    </source>
</evidence>
<dbReference type="GO" id="GO:0006304">
    <property type="term" value="P:DNA modification"/>
    <property type="evidence" value="ECO:0007669"/>
    <property type="project" value="InterPro"/>
</dbReference>
<name>A0AAJ6NXD5_9CYAN</name>
<dbReference type="Pfam" id="PF04851">
    <property type="entry name" value="ResIII"/>
    <property type="match status" value="1"/>
</dbReference>
<keyword evidence="3" id="KW-0547">Nucleotide-binding</keyword>
<dbReference type="Gene3D" id="3.90.1570.30">
    <property type="match status" value="1"/>
</dbReference>
<dbReference type="PANTHER" id="PTHR47396">
    <property type="entry name" value="TYPE I RESTRICTION ENZYME ECOKI R PROTEIN"/>
    <property type="match status" value="1"/>
</dbReference>
<dbReference type="GO" id="GO:0005829">
    <property type="term" value="C:cytosol"/>
    <property type="evidence" value="ECO:0007669"/>
    <property type="project" value="TreeGrafter"/>
</dbReference>
<evidence type="ECO:0000259" key="1">
    <source>
        <dbReference type="PROSITE" id="PS51192"/>
    </source>
</evidence>
<dbReference type="InterPro" id="IPR006935">
    <property type="entry name" value="Helicase/UvrB_N"/>
</dbReference>
<feature type="domain" description="Helicase ATP-binding" evidence="1">
    <location>
        <begin position="190"/>
        <end position="350"/>
    </location>
</feature>
<dbReference type="InterPro" id="IPR001650">
    <property type="entry name" value="Helicase_C-like"/>
</dbReference>
<keyword evidence="3" id="KW-0067">ATP-binding</keyword>
<evidence type="ECO:0000313" key="3">
    <source>
        <dbReference type="EMBL" id="WGV28387.1"/>
    </source>
</evidence>
<dbReference type="GO" id="GO:0005524">
    <property type="term" value="F:ATP binding"/>
    <property type="evidence" value="ECO:0007669"/>
    <property type="project" value="InterPro"/>
</dbReference>
<feature type="domain" description="Helicase C-terminal" evidence="2">
    <location>
        <begin position="442"/>
        <end position="611"/>
    </location>
</feature>
<dbReference type="REBASE" id="714490">
    <property type="entry name" value="Hbr392ORF13305P"/>
</dbReference>
<proteinExistence type="predicted"/>